<feature type="region of interest" description="Disordered" evidence="1">
    <location>
        <begin position="32"/>
        <end position="68"/>
    </location>
</feature>
<gene>
    <name evidence="2" type="ORF">KI387_026428</name>
</gene>
<organism evidence="2 3">
    <name type="scientific">Taxus chinensis</name>
    <name type="common">Chinese yew</name>
    <name type="synonym">Taxus wallichiana var. chinensis</name>
    <dbReference type="NCBI Taxonomy" id="29808"/>
    <lineage>
        <taxon>Eukaryota</taxon>
        <taxon>Viridiplantae</taxon>
        <taxon>Streptophyta</taxon>
        <taxon>Embryophyta</taxon>
        <taxon>Tracheophyta</taxon>
        <taxon>Spermatophyta</taxon>
        <taxon>Pinopsida</taxon>
        <taxon>Pinidae</taxon>
        <taxon>Conifers II</taxon>
        <taxon>Cupressales</taxon>
        <taxon>Taxaceae</taxon>
        <taxon>Taxus</taxon>
    </lineage>
</organism>
<dbReference type="Proteomes" id="UP000824469">
    <property type="component" value="Unassembled WGS sequence"/>
</dbReference>
<evidence type="ECO:0000256" key="1">
    <source>
        <dbReference type="SAM" id="MobiDB-lite"/>
    </source>
</evidence>
<comment type="caution">
    <text evidence="2">The sequence shown here is derived from an EMBL/GenBank/DDBJ whole genome shotgun (WGS) entry which is preliminary data.</text>
</comment>
<keyword evidence="3" id="KW-1185">Reference proteome</keyword>
<dbReference type="EMBL" id="JAHRHJ020000006">
    <property type="protein sequence ID" value="KAH9311393.1"/>
    <property type="molecule type" value="Genomic_DNA"/>
</dbReference>
<protein>
    <submittedName>
        <fullName evidence="2">Uncharacterized protein</fullName>
    </submittedName>
</protein>
<name>A0AA38FWC1_TAXCH</name>
<evidence type="ECO:0000313" key="3">
    <source>
        <dbReference type="Proteomes" id="UP000824469"/>
    </source>
</evidence>
<sequence>MDRTSIVHDAISYVQSLQKQMNEMQHDISALNSTKSPTTNHIISTNSVESTQDLSGDEQRKRAPHNRPATQRFKILTVEEWETMEEKEIKEVILQAALNNGFESM</sequence>
<feature type="compositionally biased region" description="Polar residues" evidence="1">
    <location>
        <begin position="32"/>
        <end position="54"/>
    </location>
</feature>
<proteinExistence type="predicted"/>
<evidence type="ECO:0000313" key="2">
    <source>
        <dbReference type="EMBL" id="KAH9311393.1"/>
    </source>
</evidence>
<dbReference type="AlphaFoldDB" id="A0AA38FWC1"/>
<reference evidence="2 3" key="1">
    <citation type="journal article" date="2021" name="Nat. Plants">
        <title>The Taxus genome provides insights into paclitaxel biosynthesis.</title>
        <authorList>
            <person name="Xiong X."/>
            <person name="Gou J."/>
            <person name="Liao Q."/>
            <person name="Li Y."/>
            <person name="Zhou Q."/>
            <person name="Bi G."/>
            <person name="Li C."/>
            <person name="Du R."/>
            <person name="Wang X."/>
            <person name="Sun T."/>
            <person name="Guo L."/>
            <person name="Liang H."/>
            <person name="Lu P."/>
            <person name="Wu Y."/>
            <person name="Zhang Z."/>
            <person name="Ro D.K."/>
            <person name="Shang Y."/>
            <person name="Huang S."/>
            <person name="Yan J."/>
        </authorList>
    </citation>
    <scope>NUCLEOTIDE SEQUENCE [LARGE SCALE GENOMIC DNA]</scope>
    <source>
        <strain evidence="2">Ta-2019</strain>
    </source>
</reference>
<accession>A0AA38FWC1</accession>